<dbReference type="GO" id="GO:0006629">
    <property type="term" value="P:lipid metabolic process"/>
    <property type="evidence" value="ECO:0007669"/>
    <property type="project" value="TreeGrafter"/>
</dbReference>
<dbReference type="GO" id="GO:0005789">
    <property type="term" value="C:endoplasmic reticulum membrane"/>
    <property type="evidence" value="ECO:0007669"/>
    <property type="project" value="UniProtKB-SubCell"/>
</dbReference>
<sequence length="411" mass="45994">MYRSHNPSAPGMHNIGSSPSDSHVRVSYKDNPGFFKQVQESFCASLFGILLVIVSFPVLYWNEGRAVQTALSLDEGLRQVVHIHYIDQVSPEYQDKLVHLSGSLQTERVLSDSDYGIAVKAVKLRRKVEMYQWVEHKHTREYDEGGRKRVETTFSYTTEWRDIIVRSDSFDNPAGHQNPNTMPVQSYTKEADSVRVGVFSLSKGLIGKIDAFQPLSPREVPQGKMMKIHNGMFYHFMDPFYPRVGDVRVQFSYAGLSGKPGSGLGDPMKVSIVARQQGGRLSHYHTRSGDSLELLYPGEMSAEEIFEAEQSANTALTWVLRGVGWVLMFLGFQMMTSIVVVLISWLPVVRELVGLGLTLLCLCLATSLSLVTIAIGWIAHRPILGMTLLAAAAVPILLSRRRAQALNQRKH</sequence>
<feature type="transmembrane region" description="Helical" evidence="11">
    <location>
        <begin position="323"/>
        <end position="345"/>
    </location>
</feature>
<evidence type="ECO:0000256" key="3">
    <source>
        <dbReference type="ARBA" id="ARBA00004586"/>
    </source>
</evidence>
<gene>
    <name evidence="12" type="ORF">PMEA_00005091</name>
</gene>
<dbReference type="EMBL" id="CALNXJ010000013">
    <property type="protein sequence ID" value="CAH3112322.1"/>
    <property type="molecule type" value="Genomic_DNA"/>
</dbReference>
<evidence type="ECO:0000256" key="1">
    <source>
        <dbReference type="ARBA" id="ARBA00004127"/>
    </source>
</evidence>
<dbReference type="AlphaFoldDB" id="A0AAU9WCG0"/>
<reference evidence="12 13" key="1">
    <citation type="submission" date="2022-05" db="EMBL/GenBank/DDBJ databases">
        <authorList>
            <consortium name="Genoscope - CEA"/>
            <person name="William W."/>
        </authorList>
    </citation>
    <scope>NUCLEOTIDE SEQUENCE [LARGE SCALE GENOMIC DNA]</scope>
</reference>
<dbReference type="Pfam" id="PF07787">
    <property type="entry name" value="TMEM43"/>
    <property type="match status" value="1"/>
</dbReference>
<evidence type="ECO:0000313" key="12">
    <source>
        <dbReference type="EMBL" id="CAH3112322.1"/>
    </source>
</evidence>
<feature type="transmembrane region" description="Helical" evidence="11">
    <location>
        <begin position="42"/>
        <end position="61"/>
    </location>
</feature>
<evidence type="ECO:0000256" key="8">
    <source>
        <dbReference type="ARBA" id="ARBA00023136"/>
    </source>
</evidence>
<comment type="subcellular location">
    <subcellularLocation>
        <location evidence="1">Endomembrane system</location>
        <topology evidence="1">Multi-pass membrane protein</topology>
    </subcellularLocation>
    <subcellularLocation>
        <location evidence="3">Endoplasmic reticulum membrane</location>
    </subcellularLocation>
    <subcellularLocation>
        <location evidence="2">Nucleus envelope</location>
    </subcellularLocation>
</comment>
<keyword evidence="9" id="KW-0539">Nucleus</keyword>
<evidence type="ECO:0000256" key="5">
    <source>
        <dbReference type="ARBA" id="ARBA00022692"/>
    </source>
</evidence>
<protein>
    <recommendedName>
        <fullName evidence="14">Transmembrane protein 43</fullName>
    </recommendedName>
</protein>
<keyword evidence="5 11" id="KW-0812">Transmembrane</keyword>
<evidence type="ECO:0000256" key="7">
    <source>
        <dbReference type="ARBA" id="ARBA00022989"/>
    </source>
</evidence>
<feature type="region of interest" description="Disordered" evidence="10">
    <location>
        <begin position="1"/>
        <end position="24"/>
    </location>
</feature>
<dbReference type="GO" id="GO:0071763">
    <property type="term" value="P:nuclear membrane organization"/>
    <property type="evidence" value="ECO:0007669"/>
    <property type="project" value="TreeGrafter"/>
</dbReference>
<feature type="transmembrane region" description="Helical" evidence="11">
    <location>
        <begin position="383"/>
        <end position="400"/>
    </location>
</feature>
<dbReference type="Proteomes" id="UP001159428">
    <property type="component" value="Unassembled WGS sequence"/>
</dbReference>
<feature type="transmembrane region" description="Helical" evidence="11">
    <location>
        <begin position="352"/>
        <end position="377"/>
    </location>
</feature>
<dbReference type="PANTHER" id="PTHR13416">
    <property type="match status" value="1"/>
</dbReference>
<keyword evidence="7 11" id="KW-1133">Transmembrane helix</keyword>
<name>A0AAU9WCG0_9CNID</name>
<keyword evidence="8 11" id="KW-0472">Membrane</keyword>
<evidence type="ECO:0000256" key="10">
    <source>
        <dbReference type="SAM" id="MobiDB-lite"/>
    </source>
</evidence>
<evidence type="ECO:0000313" key="13">
    <source>
        <dbReference type="Proteomes" id="UP001159428"/>
    </source>
</evidence>
<proteinExistence type="inferred from homology"/>
<comment type="caution">
    <text evidence="12">The sequence shown here is derived from an EMBL/GenBank/DDBJ whole genome shotgun (WGS) entry which is preliminary data.</text>
</comment>
<keyword evidence="6" id="KW-0256">Endoplasmic reticulum</keyword>
<dbReference type="GO" id="GO:0005637">
    <property type="term" value="C:nuclear inner membrane"/>
    <property type="evidence" value="ECO:0007669"/>
    <property type="project" value="TreeGrafter"/>
</dbReference>
<dbReference type="InterPro" id="IPR012430">
    <property type="entry name" value="TMEM43_fam"/>
</dbReference>
<evidence type="ECO:0000256" key="4">
    <source>
        <dbReference type="ARBA" id="ARBA00006627"/>
    </source>
</evidence>
<evidence type="ECO:0000256" key="6">
    <source>
        <dbReference type="ARBA" id="ARBA00022824"/>
    </source>
</evidence>
<keyword evidence="13" id="KW-1185">Reference proteome</keyword>
<evidence type="ECO:0000256" key="9">
    <source>
        <dbReference type="ARBA" id="ARBA00023242"/>
    </source>
</evidence>
<dbReference type="PANTHER" id="PTHR13416:SF2">
    <property type="entry name" value="TRANSMEMBRANE PROTEIN 43"/>
    <property type="match status" value="1"/>
</dbReference>
<evidence type="ECO:0008006" key="14">
    <source>
        <dbReference type="Google" id="ProtNLM"/>
    </source>
</evidence>
<accession>A0AAU9WCG0</accession>
<organism evidence="12 13">
    <name type="scientific">Pocillopora meandrina</name>
    <dbReference type="NCBI Taxonomy" id="46732"/>
    <lineage>
        <taxon>Eukaryota</taxon>
        <taxon>Metazoa</taxon>
        <taxon>Cnidaria</taxon>
        <taxon>Anthozoa</taxon>
        <taxon>Hexacorallia</taxon>
        <taxon>Scleractinia</taxon>
        <taxon>Astrocoeniina</taxon>
        <taxon>Pocilloporidae</taxon>
        <taxon>Pocillopora</taxon>
    </lineage>
</organism>
<evidence type="ECO:0000256" key="2">
    <source>
        <dbReference type="ARBA" id="ARBA00004259"/>
    </source>
</evidence>
<comment type="similarity">
    <text evidence="4">Belongs to the TMEM43 family.</text>
</comment>
<evidence type="ECO:0000256" key="11">
    <source>
        <dbReference type="SAM" id="Phobius"/>
    </source>
</evidence>